<dbReference type="Gene3D" id="3.40.50.1820">
    <property type="entry name" value="alpha/beta hydrolase"/>
    <property type="match status" value="1"/>
</dbReference>
<evidence type="ECO:0000256" key="2">
    <source>
        <dbReference type="ARBA" id="ARBA00022801"/>
    </source>
</evidence>
<dbReference type="HOGENOM" id="CLU_012494_6_4_11"/>
<dbReference type="eggNOG" id="COG0657">
    <property type="taxonomic scope" value="Bacteria"/>
</dbReference>
<evidence type="ECO:0000256" key="3">
    <source>
        <dbReference type="PROSITE-ProRule" id="PRU10038"/>
    </source>
</evidence>
<dbReference type="EC" id="3.1.1.-" evidence="6"/>
<protein>
    <submittedName>
        <fullName evidence="6">Esterase</fullName>
        <ecNumber evidence="6">3.1.1.-</ecNumber>
    </submittedName>
</protein>
<keyword evidence="2 6" id="KW-0378">Hydrolase</keyword>
<organism evidence="6 7">
    <name type="scientific">Corynebacterium resistens (strain DSM 45100 / JCM 12819 / GTC 2026 / SICGH 158)</name>
    <dbReference type="NCBI Taxonomy" id="662755"/>
    <lineage>
        <taxon>Bacteria</taxon>
        <taxon>Bacillati</taxon>
        <taxon>Actinomycetota</taxon>
        <taxon>Actinomycetes</taxon>
        <taxon>Mycobacteriales</taxon>
        <taxon>Corynebacteriaceae</taxon>
        <taxon>Corynebacterium</taxon>
    </lineage>
</organism>
<feature type="active site" evidence="3">
    <location>
        <position position="242"/>
    </location>
</feature>
<dbReference type="PANTHER" id="PTHR48081">
    <property type="entry name" value="AB HYDROLASE SUPERFAMILY PROTEIN C4A8.06C"/>
    <property type="match status" value="1"/>
</dbReference>
<dbReference type="FunFam" id="3.40.50.1820:FF:000089">
    <property type="entry name" value="Alpha/beta hydrolase"/>
    <property type="match status" value="1"/>
</dbReference>
<dbReference type="EMBL" id="CP002857">
    <property type="protein sequence ID" value="AEI08989.1"/>
    <property type="molecule type" value="Genomic_DNA"/>
</dbReference>
<gene>
    <name evidence="6" type="primary">lipN</name>
    <name evidence="6" type="ordered locus">CRES_0629</name>
</gene>
<comment type="similarity">
    <text evidence="1">Belongs to the 'GDXG' lipolytic enzyme family.</text>
</comment>
<feature type="domain" description="Alpha/beta hydrolase fold-3" evidence="5">
    <location>
        <begin position="164"/>
        <end position="371"/>
    </location>
</feature>
<dbReference type="PROSITE" id="PS01174">
    <property type="entry name" value="LIPASE_GDXG_SER"/>
    <property type="match status" value="1"/>
</dbReference>
<dbReference type="Proteomes" id="UP000000492">
    <property type="component" value="Chromosome"/>
</dbReference>
<evidence type="ECO:0000313" key="6">
    <source>
        <dbReference type="EMBL" id="AEI08989.1"/>
    </source>
</evidence>
<dbReference type="KEGG" id="crd:CRES_0629"/>
<dbReference type="InterPro" id="IPR013094">
    <property type="entry name" value="AB_hydrolase_3"/>
</dbReference>
<proteinExistence type="inferred from homology"/>
<keyword evidence="7" id="KW-1185">Reference proteome</keyword>
<dbReference type="InterPro" id="IPR029058">
    <property type="entry name" value="AB_hydrolase_fold"/>
</dbReference>
<dbReference type="InterPro" id="IPR033140">
    <property type="entry name" value="Lipase_GDXG_put_SER_AS"/>
</dbReference>
<feature type="compositionally biased region" description="Polar residues" evidence="4">
    <location>
        <begin position="19"/>
        <end position="33"/>
    </location>
</feature>
<feature type="region of interest" description="Disordered" evidence="4">
    <location>
        <begin position="16"/>
        <end position="35"/>
    </location>
</feature>
<name>F8DZ48_CORRG</name>
<dbReference type="Pfam" id="PF07859">
    <property type="entry name" value="Abhydrolase_3"/>
    <property type="match status" value="1"/>
</dbReference>
<dbReference type="PANTHER" id="PTHR48081:SF8">
    <property type="entry name" value="ALPHA_BETA HYDROLASE FOLD-3 DOMAIN-CONTAINING PROTEIN-RELATED"/>
    <property type="match status" value="1"/>
</dbReference>
<dbReference type="STRING" id="662755.CRES_0629"/>
<dbReference type="GO" id="GO:0016787">
    <property type="term" value="F:hydrolase activity"/>
    <property type="evidence" value="ECO:0007669"/>
    <property type="project" value="UniProtKB-KW"/>
</dbReference>
<dbReference type="SUPFAM" id="SSF53474">
    <property type="entry name" value="alpha/beta-Hydrolases"/>
    <property type="match status" value="1"/>
</dbReference>
<reference evidence="6 7" key="1">
    <citation type="journal article" date="2012" name="BMC Genomics">
        <title>Complete genome sequence, lifestyle, and multi-drug resistance of the human pathogen Corynebacterium resistens DSM 45100 isolated from blood samples of a leukemia patient.</title>
        <authorList>
            <person name="Schroder J."/>
            <person name="Maus I."/>
            <person name="Meyer K."/>
            <person name="Wordemann S."/>
            <person name="Blom J."/>
            <person name="Jaenicke S."/>
            <person name="Schneider J."/>
            <person name="Trost E."/>
            <person name="Tauch A."/>
        </authorList>
    </citation>
    <scope>NUCLEOTIDE SEQUENCE [LARGE SCALE GENOMIC DNA]</scope>
    <source>
        <strain evidence="7">DSM 45100 / JCM 12819 / CCUG 50093 / GTC 2026 / SICGH 158</strain>
    </source>
</reference>
<dbReference type="InterPro" id="IPR002168">
    <property type="entry name" value="Lipase_GDXG_HIS_AS"/>
</dbReference>
<dbReference type="PROSITE" id="PS01173">
    <property type="entry name" value="LIPASE_GDXG_HIS"/>
    <property type="match status" value="1"/>
</dbReference>
<evidence type="ECO:0000259" key="5">
    <source>
        <dbReference type="Pfam" id="PF07859"/>
    </source>
</evidence>
<evidence type="ECO:0000313" key="7">
    <source>
        <dbReference type="Proteomes" id="UP000000492"/>
    </source>
</evidence>
<dbReference type="AlphaFoldDB" id="F8DZ48"/>
<accession>F8DZ48</accession>
<evidence type="ECO:0000256" key="4">
    <source>
        <dbReference type="SAM" id="MobiDB-lite"/>
    </source>
</evidence>
<evidence type="ECO:0000256" key="1">
    <source>
        <dbReference type="ARBA" id="ARBA00010515"/>
    </source>
</evidence>
<dbReference type="InterPro" id="IPR050300">
    <property type="entry name" value="GDXG_lipolytic_enzyme"/>
</dbReference>
<sequence length="397" mass="42863">MRFSIPLVPSRVTMGIMTDSGTAPQTQTTQSADTPAVPLHTQAPQAQQLPQYDLFTRVMGVGSRVLTSLPAPLLKLAGGRKNKDGNILDADVAATLRALSLIHGKQYWDVSIAEARQMIDDEAFMGGGKPPTVGSVTEHYVRGVKVRHYRPSGAESPERALPTVVYFHGGGWTLGSLDSHDSTCRWLCNRAEVAVISVDYRLAPEHPFPAGFDDAHAVTDAALTDGEIAGVDAQRVAVAGDSAGGNLATAVCLRRRHEKKPQPALQVLIVPVTSLAKPRTQSYHEFSQGLFLTADQMDWYEKQYVQRADDVHSPYVSPLMADDVSGLAPAYIAVAGFDPLRDEGELYAKKLGEQGVAVTLRRHAGLVHPFANSTGIWANARRAMDEVVGAVRLALRV</sequence>